<feature type="compositionally biased region" description="Gly residues" evidence="5">
    <location>
        <begin position="288"/>
        <end position="300"/>
    </location>
</feature>
<feature type="compositionally biased region" description="Basic and acidic residues" evidence="5">
    <location>
        <begin position="171"/>
        <end position="187"/>
    </location>
</feature>
<comment type="caution">
    <text evidence="7">The sequence shown here is derived from an EMBL/GenBank/DDBJ whole genome shotgun (WGS) entry which is preliminary data.</text>
</comment>
<evidence type="ECO:0000256" key="2">
    <source>
        <dbReference type="ARBA" id="ARBA00007459"/>
    </source>
</evidence>
<feature type="region of interest" description="Disordered" evidence="5">
    <location>
        <begin position="171"/>
        <end position="190"/>
    </location>
</feature>
<keyword evidence="3" id="KW-0507">mRNA processing</keyword>
<feature type="region of interest" description="Disordered" evidence="5">
    <location>
        <begin position="241"/>
        <end position="343"/>
    </location>
</feature>
<evidence type="ECO:0000313" key="7">
    <source>
        <dbReference type="EMBL" id="CAJ1966707.1"/>
    </source>
</evidence>
<keyword evidence="4" id="KW-0539">Nucleus</keyword>
<dbReference type="AlphaFoldDB" id="A0AAD2G9K3"/>
<dbReference type="Proteomes" id="UP001295423">
    <property type="component" value="Unassembled WGS sequence"/>
</dbReference>
<feature type="region of interest" description="Disordered" evidence="5">
    <location>
        <begin position="1"/>
        <end position="70"/>
    </location>
</feature>
<sequence length="534" mass="58227">MGRKKRKAVVEPEPAEAVSNPSIEINNNNNNMPIPKAAIPRKQSQPAVIAPDPVKEEPREEKASGYAMKAHGAEIIDEEIYVSDGSEDEEEQPEMLLVGARMGVMRKGIHRQMLVQPNRQWTRKNEQVEDAKEDDDEAEKKRLKEQEEELANLDPAQRAARLLVEKQRKLEEAKENARRLESEENAGRDPCLFSKRTAFDIRFDQIDDKPWTRGDDTDFFNYGLTEEDWLEYSQQQLMIRQELTDASRQRRAPDPTLVPVTPKAPSKQQPKVAVATSDSSQADDDEGVGGSDGGGTGGVVGPVLVKKELLEAKQAEATSSSGPKQPEKKDIEVGVGGAWGAGAAPGSVLAKLIEEQEKKLAGPADDDSHMGSSYDGRSISSKSRYSSRNQSPFSKPPETVSRWQQQHPGSNSDSNSYYGGGSIGGTPQYQQAPPPHHHQLPPPPPPPPQQQQRFDPRGRGGGRGYYDGGGGGRGRGRGYMGGGRGRGGRGGGRGYYNDGGGGRGGPYGGGGGDSYHRKRPRDNYDDSGGRGWRR</sequence>
<dbReference type="Pfam" id="PF05182">
    <property type="entry name" value="Fip1"/>
    <property type="match status" value="1"/>
</dbReference>
<feature type="compositionally biased region" description="Basic and acidic residues" evidence="5">
    <location>
        <begin position="53"/>
        <end position="63"/>
    </location>
</feature>
<feature type="domain" description="Pre-mRNA polyadenylation factor Fip1" evidence="6">
    <location>
        <begin position="200"/>
        <end position="240"/>
    </location>
</feature>
<feature type="compositionally biased region" description="Gly residues" evidence="5">
    <location>
        <begin position="459"/>
        <end position="513"/>
    </location>
</feature>
<organism evidence="7 8">
    <name type="scientific">Cylindrotheca closterium</name>
    <dbReference type="NCBI Taxonomy" id="2856"/>
    <lineage>
        <taxon>Eukaryota</taxon>
        <taxon>Sar</taxon>
        <taxon>Stramenopiles</taxon>
        <taxon>Ochrophyta</taxon>
        <taxon>Bacillariophyta</taxon>
        <taxon>Bacillariophyceae</taxon>
        <taxon>Bacillariophycidae</taxon>
        <taxon>Bacillariales</taxon>
        <taxon>Bacillariaceae</taxon>
        <taxon>Cylindrotheca</taxon>
    </lineage>
</organism>
<feature type="region of interest" description="Disordered" evidence="5">
    <location>
        <begin position="359"/>
        <end position="534"/>
    </location>
</feature>
<dbReference type="EMBL" id="CAKOGP040002313">
    <property type="protein sequence ID" value="CAJ1966707.1"/>
    <property type="molecule type" value="Genomic_DNA"/>
</dbReference>
<dbReference type="GO" id="GO:0006397">
    <property type="term" value="P:mRNA processing"/>
    <property type="evidence" value="ECO:0007669"/>
    <property type="project" value="UniProtKB-KW"/>
</dbReference>
<comment type="subcellular location">
    <subcellularLocation>
        <location evidence="1">Nucleus</location>
    </subcellularLocation>
</comment>
<evidence type="ECO:0000256" key="4">
    <source>
        <dbReference type="ARBA" id="ARBA00023242"/>
    </source>
</evidence>
<evidence type="ECO:0000256" key="5">
    <source>
        <dbReference type="SAM" id="MobiDB-lite"/>
    </source>
</evidence>
<keyword evidence="8" id="KW-1185">Reference proteome</keyword>
<feature type="region of interest" description="Disordered" evidence="5">
    <location>
        <begin position="115"/>
        <end position="156"/>
    </location>
</feature>
<accession>A0AAD2G9K3</accession>
<evidence type="ECO:0000256" key="3">
    <source>
        <dbReference type="ARBA" id="ARBA00022664"/>
    </source>
</evidence>
<evidence type="ECO:0000313" key="8">
    <source>
        <dbReference type="Proteomes" id="UP001295423"/>
    </source>
</evidence>
<dbReference type="InterPro" id="IPR007854">
    <property type="entry name" value="Fip1_dom"/>
</dbReference>
<feature type="compositionally biased region" description="Basic and acidic residues" evidence="5">
    <location>
        <begin position="242"/>
        <end position="253"/>
    </location>
</feature>
<proteinExistence type="inferred from homology"/>
<evidence type="ECO:0000256" key="1">
    <source>
        <dbReference type="ARBA" id="ARBA00004123"/>
    </source>
</evidence>
<dbReference type="GO" id="GO:0005634">
    <property type="term" value="C:nucleus"/>
    <property type="evidence" value="ECO:0007669"/>
    <property type="project" value="UniProtKB-SubCell"/>
</dbReference>
<comment type="similarity">
    <text evidence="2">Belongs to the FIP1 family.</text>
</comment>
<feature type="compositionally biased region" description="Low complexity" evidence="5">
    <location>
        <begin position="377"/>
        <end position="391"/>
    </location>
</feature>
<feature type="compositionally biased region" description="Pro residues" evidence="5">
    <location>
        <begin position="440"/>
        <end position="449"/>
    </location>
</feature>
<reference evidence="7" key="1">
    <citation type="submission" date="2023-08" db="EMBL/GenBank/DDBJ databases">
        <authorList>
            <person name="Audoor S."/>
            <person name="Bilcke G."/>
        </authorList>
    </citation>
    <scope>NUCLEOTIDE SEQUENCE</scope>
</reference>
<name>A0AAD2G9K3_9STRA</name>
<gene>
    <name evidence="7" type="ORF">CYCCA115_LOCUS22290</name>
</gene>
<evidence type="ECO:0000259" key="6">
    <source>
        <dbReference type="Pfam" id="PF05182"/>
    </source>
</evidence>
<feature type="compositionally biased region" description="Basic and acidic residues" evidence="5">
    <location>
        <begin position="305"/>
        <end position="314"/>
    </location>
</feature>
<protein>
    <recommendedName>
        <fullName evidence="6">Pre-mRNA polyadenylation factor Fip1 domain-containing protein</fullName>
    </recommendedName>
</protein>